<evidence type="ECO:0000256" key="5">
    <source>
        <dbReference type="ARBA" id="ARBA00022618"/>
    </source>
</evidence>
<evidence type="ECO:0000256" key="1">
    <source>
        <dbReference type="ARBA" id="ARBA00004651"/>
    </source>
</evidence>
<keyword evidence="9 10" id="KW-0131">Cell cycle</keyword>
<feature type="transmembrane region" description="Helical" evidence="11">
    <location>
        <begin position="174"/>
        <end position="196"/>
    </location>
</feature>
<evidence type="ECO:0000313" key="15">
    <source>
        <dbReference type="Proteomes" id="UP000233534"/>
    </source>
</evidence>
<dbReference type="Proteomes" id="UP000233534">
    <property type="component" value="Chromosome"/>
</dbReference>
<feature type="domain" description="FtsX extracellular" evidence="13">
    <location>
        <begin position="60"/>
        <end position="151"/>
    </location>
</feature>
<dbReference type="InterPro" id="IPR003838">
    <property type="entry name" value="ABC3_permease_C"/>
</dbReference>
<feature type="transmembrane region" description="Helical" evidence="11">
    <location>
        <begin position="264"/>
        <end position="288"/>
    </location>
</feature>
<evidence type="ECO:0000256" key="3">
    <source>
        <dbReference type="ARBA" id="ARBA00021907"/>
    </source>
</evidence>
<evidence type="ECO:0000259" key="13">
    <source>
        <dbReference type="Pfam" id="PF18075"/>
    </source>
</evidence>
<dbReference type="InterPro" id="IPR040690">
    <property type="entry name" value="FtsX_ECD"/>
</dbReference>
<comment type="subcellular location">
    <subcellularLocation>
        <location evidence="1">Cell membrane</location>
        <topology evidence="1">Multi-pass membrane protein</topology>
    </subcellularLocation>
</comment>
<keyword evidence="8 10" id="KW-0472">Membrane</keyword>
<evidence type="ECO:0000256" key="2">
    <source>
        <dbReference type="ARBA" id="ARBA00007379"/>
    </source>
</evidence>
<dbReference type="Gene3D" id="3.30.70.3040">
    <property type="match status" value="1"/>
</dbReference>
<dbReference type="GO" id="GO:0051301">
    <property type="term" value="P:cell division"/>
    <property type="evidence" value="ECO:0007669"/>
    <property type="project" value="UniProtKB-KW"/>
</dbReference>
<keyword evidence="4 10" id="KW-1003">Cell membrane</keyword>
<comment type="similarity">
    <text evidence="2 10">Belongs to the ABC-4 integral membrane protein family. FtsX subfamily.</text>
</comment>
<proteinExistence type="inferred from homology"/>
<evidence type="ECO:0000259" key="12">
    <source>
        <dbReference type="Pfam" id="PF02687"/>
    </source>
</evidence>
<gene>
    <name evidence="14" type="primary">ftsX</name>
    <name evidence="14" type="ORF">HVS_14570</name>
</gene>
<keyword evidence="6 11" id="KW-0812">Transmembrane</keyword>
<evidence type="ECO:0000256" key="8">
    <source>
        <dbReference type="ARBA" id="ARBA00023136"/>
    </source>
</evidence>
<sequence>MKLRTGRYILKEGIINIHKNILMSFASITVVTASLIILGGFFAIIANINHNINRLSEKPEMGVFCNAQLDDSEVASIEWLIMSDDRIKEYTIVTKEEAYKEVEELLDNNKSLMEGLGNDFLSVSFSINLADSEYAEEVVNKLSVFPGVDKVEYSKRALDLMSKVRYWVRVGSSFILFLLIAISVVIISNTIKLAVFARRKEINIMKYIGATDWFIRLPFIVEGVIIGLIGAIMGFGLLNFIYTRFFNKFDLTLFGLEMIHKSEFFSGLILNMLLIGVIVGALGSVVSIRKHLRV</sequence>
<evidence type="ECO:0000313" key="14">
    <source>
        <dbReference type="EMBL" id="AUG58767.1"/>
    </source>
</evidence>
<evidence type="ECO:0000256" key="6">
    <source>
        <dbReference type="ARBA" id="ARBA00022692"/>
    </source>
</evidence>
<evidence type="ECO:0000256" key="4">
    <source>
        <dbReference type="ARBA" id="ARBA00022475"/>
    </source>
</evidence>
<accession>A0A2K9E4Z1</accession>
<evidence type="ECO:0000256" key="10">
    <source>
        <dbReference type="PIRNR" id="PIRNR003097"/>
    </source>
</evidence>
<dbReference type="Pfam" id="PF18075">
    <property type="entry name" value="FtsX_ECD"/>
    <property type="match status" value="1"/>
</dbReference>
<evidence type="ECO:0000256" key="11">
    <source>
        <dbReference type="SAM" id="Phobius"/>
    </source>
</evidence>
<feature type="transmembrane region" description="Helical" evidence="11">
    <location>
        <begin position="217"/>
        <end position="242"/>
    </location>
</feature>
<reference evidence="14 15" key="1">
    <citation type="submission" date="2017-12" db="EMBL/GenBank/DDBJ databases">
        <title>Complete genome sequence of Herbivorax saccincola GGR1, a novel Cellulosome-producing hydrolytic bacterium in a thermophilic biogas plant, established by Illumina and Nanopore MinION sequencing.</title>
        <authorList>
            <person name="Pechtl A."/>
            <person name="Ruckert C."/>
            <person name="Koeck D.E."/>
            <person name="Maus I."/>
            <person name="Winkler A."/>
            <person name="Kalinowski J."/>
            <person name="Puhler A."/>
            <person name="Schwarz W.W."/>
            <person name="Zverlov V.V."/>
            <person name="Schluter A."/>
            <person name="Liebl W."/>
        </authorList>
    </citation>
    <scope>NUCLEOTIDE SEQUENCE [LARGE SCALE GENOMIC DNA]</scope>
    <source>
        <strain evidence="15">SR1</strain>
    </source>
</reference>
<dbReference type="AlphaFoldDB" id="A0A2K9E4Z1"/>
<dbReference type="EMBL" id="CP025197">
    <property type="protein sequence ID" value="AUG58767.1"/>
    <property type="molecule type" value="Genomic_DNA"/>
</dbReference>
<feature type="transmembrane region" description="Helical" evidence="11">
    <location>
        <begin position="21"/>
        <end position="46"/>
    </location>
</feature>
<organism evidence="14 15">
    <name type="scientific">Acetivibrio saccincola</name>
    <dbReference type="NCBI Taxonomy" id="1677857"/>
    <lineage>
        <taxon>Bacteria</taxon>
        <taxon>Bacillati</taxon>
        <taxon>Bacillota</taxon>
        <taxon>Clostridia</taxon>
        <taxon>Eubacteriales</taxon>
        <taxon>Oscillospiraceae</taxon>
        <taxon>Acetivibrio</taxon>
    </lineage>
</organism>
<keyword evidence="7 11" id="KW-1133">Transmembrane helix</keyword>
<dbReference type="InterPro" id="IPR004513">
    <property type="entry name" value="FtsX"/>
</dbReference>
<evidence type="ECO:0000256" key="7">
    <source>
        <dbReference type="ARBA" id="ARBA00022989"/>
    </source>
</evidence>
<keyword evidence="5 10" id="KW-0132">Cell division</keyword>
<dbReference type="PIRSF" id="PIRSF003097">
    <property type="entry name" value="FtsX"/>
    <property type="match status" value="1"/>
</dbReference>
<comment type="function">
    <text evidence="10">Part of the ABC transporter FtsEX involved in asymmetric cellular division facilitating the initiation of sporulation.</text>
</comment>
<name>A0A2K9E4Z1_9FIRM</name>
<keyword evidence="15" id="KW-1185">Reference proteome</keyword>
<dbReference type="Pfam" id="PF02687">
    <property type="entry name" value="FtsX"/>
    <property type="match status" value="1"/>
</dbReference>
<dbReference type="InterPro" id="IPR058204">
    <property type="entry name" value="FtsX_firmicutes-type"/>
</dbReference>
<protein>
    <recommendedName>
        <fullName evidence="3 10">Cell division protein FtsX</fullName>
    </recommendedName>
</protein>
<dbReference type="PANTHER" id="PTHR47755:SF1">
    <property type="entry name" value="CELL DIVISION PROTEIN FTSX"/>
    <property type="match status" value="1"/>
</dbReference>
<dbReference type="PANTHER" id="PTHR47755">
    <property type="entry name" value="CELL DIVISION PROTEIN FTSX"/>
    <property type="match status" value="1"/>
</dbReference>
<dbReference type="RefSeq" id="WP_101303422.1">
    <property type="nucleotide sequence ID" value="NZ_CP025197.1"/>
</dbReference>
<dbReference type="NCBIfam" id="NF038347">
    <property type="entry name" value="FtsX_Gpos"/>
    <property type="match status" value="1"/>
</dbReference>
<evidence type="ECO:0000256" key="9">
    <source>
        <dbReference type="ARBA" id="ARBA00023306"/>
    </source>
</evidence>
<dbReference type="GO" id="GO:0005886">
    <property type="term" value="C:plasma membrane"/>
    <property type="evidence" value="ECO:0007669"/>
    <property type="project" value="UniProtKB-SubCell"/>
</dbReference>
<dbReference type="KEGG" id="hsc:HVS_14570"/>
<feature type="domain" description="ABC3 transporter permease C-terminal" evidence="12">
    <location>
        <begin position="174"/>
        <end position="287"/>
    </location>
</feature>